<name>A0AAX1UMG7_CERSP</name>
<reference evidence="2 3" key="1">
    <citation type="submission" date="2018-08" db="EMBL/GenBank/DDBJ databases">
        <title>Draft genome sequence of Rhodobacter sphaeroides FY.</title>
        <authorList>
            <person name="Rayyan A."/>
            <person name="Meyer T.E."/>
            <person name="Kyndt J.A."/>
        </authorList>
    </citation>
    <scope>NUCLEOTIDE SEQUENCE [LARGE SCALE GENOMIC DNA]</scope>
    <source>
        <strain evidence="2 3">FY</strain>
    </source>
</reference>
<comment type="caution">
    <text evidence="2">The sequence shown here is derived from an EMBL/GenBank/DDBJ whole genome shotgun (WGS) entry which is preliminary data.</text>
</comment>
<protein>
    <submittedName>
        <fullName evidence="2">Uncharacterized protein</fullName>
    </submittedName>
</protein>
<dbReference type="AlphaFoldDB" id="A0AAX1UMG7"/>
<proteinExistence type="predicted"/>
<dbReference type="EMBL" id="QWGP01000006">
    <property type="protein sequence ID" value="RHZ96005.1"/>
    <property type="molecule type" value="Genomic_DNA"/>
</dbReference>
<gene>
    <name evidence="2" type="ORF">D1114_07720</name>
</gene>
<sequence>MPGCGPGTGPSDLFRRPSGRRAGLGLTGFRGRVRLHDPLRAGRLSGGSLIPMGRRGGRLIPMRRRRCVVRGLRVARPGGRDVKAARLTLRGHEAEPADCQHGQEDDDSEHICHLNLPLAR</sequence>
<organism evidence="2 3">
    <name type="scientific">Cereibacter sphaeroides</name>
    <name type="common">Rhodobacter sphaeroides</name>
    <dbReference type="NCBI Taxonomy" id="1063"/>
    <lineage>
        <taxon>Bacteria</taxon>
        <taxon>Pseudomonadati</taxon>
        <taxon>Pseudomonadota</taxon>
        <taxon>Alphaproteobacteria</taxon>
        <taxon>Rhodobacterales</taxon>
        <taxon>Paracoccaceae</taxon>
        <taxon>Cereibacter</taxon>
    </lineage>
</organism>
<evidence type="ECO:0000313" key="3">
    <source>
        <dbReference type="Proteomes" id="UP000266305"/>
    </source>
</evidence>
<accession>A0AAX1UMG7</accession>
<dbReference type="Proteomes" id="UP000266305">
    <property type="component" value="Unassembled WGS sequence"/>
</dbReference>
<feature type="region of interest" description="Disordered" evidence="1">
    <location>
        <begin position="1"/>
        <end position="22"/>
    </location>
</feature>
<evidence type="ECO:0000313" key="2">
    <source>
        <dbReference type="EMBL" id="RHZ96005.1"/>
    </source>
</evidence>
<evidence type="ECO:0000256" key="1">
    <source>
        <dbReference type="SAM" id="MobiDB-lite"/>
    </source>
</evidence>